<protein>
    <submittedName>
        <fullName evidence="2">Uncharacterized protein</fullName>
    </submittedName>
</protein>
<reference evidence="2 3" key="1">
    <citation type="journal article" date="2018" name="Mol. Plant">
        <title>The genome of Artemisia annua provides insight into the evolution of Asteraceae family and artemisinin biosynthesis.</title>
        <authorList>
            <person name="Shen Q."/>
            <person name="Zhang L."/>
            <person name="Liao Z."/>
            <person name="Wang S."/>
            <person name="Yan T."/>
            <person name="Shi P."/>
            <person name="Liu M."/>
            <person name="Fu X."/>
            <person name="Pan Q."/>
            <person name="Wang Y."/>
            <person name="Lv Z."/>
            <person name="Lu X."/>
            <person name="Zhang F."/>
            <person name="Jiang W."/>
            <person name="Ma Y."/>
            <person name="Chen M."/>
            <person name="Hao X."/>
            <person name="Li L."/>
            <person name="Tang Y."/>
            <person name="Lv G."/>
            <person name="Zhou Y."/>
            <person name="Sun X."/>
            <person name="Brodelius P.E."/>
            <person name="Rose J.K.C."/>
            <person name="Tang K."/>
        </authorList>
    </citation>
    <scope>NUCLEOTIDE SEQUENCE [LARGE SCALE GENOMIC DNA]</scope>
    <source>
        <strain evidence="3">cv. Huhao1</strain>
        <tissue evidence="2">Leaf</tissue>
    </source>
</reference>
<feature type="region of interest" description="Disordered" evidence="1">
    <location>
        <begin position="73"/>
        <end position="99"/>
    </location>
</feature>
<evidence type="ECO:0000313" key="3">
    <source>
        <dbReference type="Proteomes" id="UP000245207"/>
    </source>
</evidence>
<organism evidence="2 3">
    <name type="scientific">Artemisia annua</name>
    <name type="common">Sweet wormwood</name>
    <dbReference type="NCBI Taxonomy" id="35608"/>
    <lineage>
        <taxon>Eukaryota</taxon>
        <taxon>Viridiplantae</taxon>
        <taxon>Streptophyta</taxon>
        <taxon>Embryophyta</taxon>
        <taxon>Tracheophyta</taxon>
        <taxon>Spermatophyta</taxon>
        <taxon>Magnoliopsida</taxon>
        <taxon>eudicotyledons</taxon>
        <taxon>Gunneridae</taxon>
        <taxon>Pentapetalae</taxon>
        <taxon>asterids</taxon>
        <taxon>campanulids</taxon>
        <taxon>Asterales</taxon>
        <taxon>Asteraceae</taxon>
        <taxon>Asteroideae</taxon>
        <taxon>Anthemideae</taxon>
        <taxon>Artemisiinae</taxon>
        <taxon>Artemisia</taxon>
    </lineage>
</organism>
<feature type="compositionally biased region" description="Polar residues" evidence="1">
    <location>
        <begin position="1"/>
        <end position="19"/>
    </location>
</feature>
<evidence type="ECO:0000256" key="1">
    <source>
        <dbReference type="SAM" id="MobiDB-lite"/>
    </source>
</evidence>
<keyword evidence="3" id="KW-1185">Reference proteome</keyword>
<feature type="compositionally biased region" description="Basic and acidic residues" evidence="1">
    <location>
        <begin position="83"/>
        <end position="92"/>
    </location>
</feature>
<comment type="caution">
    <text evidence="2">The sequence shown here is derived from an EMBL/GenBank/DDBJ whole genome shotgun (WGS) entry which is preliminary data.</text>
</comment>
<name>A0A2U1K8F4_ARTAN</name>
<dbReference type="Proteomes" id="UP000245207">
    <property type="component" value="Unassembled WGS sequence"/>
</dbReference>
<sequence length="99" mass="10757">MDTRDNTLGITSPPISQRQNRSDGSDDNDTSSFESFPSRLRVPVVMDEVADDCLETAATNDDVDDNKLDDIAEELANGSPGDDGTKVDDDLVRVPQLET</sequence>
<dbReference type="EMBL" id="PKPP01039044">
    <property type="protein sequence ID" value="PWA13602.1"/>
    <property type="molecule type" value="Genomic_DNA"/>
</dbReference>
<gene>
    <name evidence="2" type="ORF">CTI12_AA632230</name>
</gene>
<proteinExistence type="predicted"/>
<evidence type="ECO:0000313" key="2">
    <source>
        <dbReference type="EMBL" id="PWA13602.1"/>
    </source>
</evidence>
<feature type="region of interest" description="Disordered" evidence="1">
    <location>
        <begin position="1"/>
        <end position="39"/>
    </location>
</feature>
<accession>A0A2U1K8F4</accession>
<dbReference type="AlphaFoldDB" id="A0A2U1K8F4"/>